<gene>
    <name evidence="2" type="ORF">XCCB100_2225</name>
</gene>
<evidence type="ECO:0000313" key="3">
    <source>
        <dbReference type="Proteomes" id="UP000001188"/>
    </source>
</evidence>
<proteinExistence type="predicted"/>
<dbReference type="InterPro" id="IPR029044">
    <property type="entry name" value="Nucleotide-diphossugar_trans"/>
</dbReference>
<evidence type="ECO:0000259" key="1">
    <source>
        <dbReference type="Pfam" id="PF00535"/>
    </source>
</evidence>
<dbReference type="Pfam" id="PF00535">
    <property type="entry name" value="Glycos_transf_2"/>
    <property type="match status" value="2"/>
</dbReference>
<feature type="domain" description="Glycosyltransferase 2-like" evidence="1">
    <location>
        <begin position="24"/>
        <end position="144"/>
    </location>
</feature>
<protein>
    <submittedName>
        <fullName evidence="2">Glycosyltransferase</fullName>
    </submittedName>
</protein>
<dbReference type="HOGENOM" id="CLU_002257_1_0_6"/>
<reference evidence="2 3" key="1">
    <citation type="journal article" date="2008" name="J. Biotechnol.">
        <title>The genome of Xanthomonas campestris pv. campestris B100 and its use for the reconstruction of metabolic pathways involved in xanthan biosynthesis.</title>
        <authorList>
            <person name="Vorholter F.J."/>
            <person name="Schneiker S."/>
            <person name="Goesmann A."/>
            <person name="Krause L."/>
            <person name="Bekel T."/>
            <person name="Kaiser O."/>
            <person name="Linke B."/>
            <person name="Patschkowski T."/>
            <person name="Ruckert C."/>
            <person name="Schmid J."/>
            <person name="Sidhu V.K."/>
            <person name="Sieber V."/>
            <person name="Tauch A."/>
            <person name="Watt S.A."/>
            <person name="Weisshaar B."/>
            <person name="Becker A."/>
            <person name="Niehaus K."/>
            <person name="Puhler A."/>
        </authorList>
    </citation>
    <scope>NUCLEOTIDE SEQUENCE [LARGE SCALE GENOMIC DNA]</scope>
    <source>
        <strain evidence="2 3">B100</strain>
    </source>
</reference>
<dbReference type="SUPFAM" id="SSF53756">
    <property type="entry name" value="UDP-Glycosyltransferase/glycogen phosphorylase"/>
    <property type="match status" value="1"/>
</dbReference>
<feature type="domain" description="Glycosyltransferase 2-like" evidence="1">
    <location>
        <begin position="593"/>
        <end position="772"/>
    </location>
</feature>
<dbReference type="Proteomes" id="UP000001188">
    <property type="component" value="Chromosome"/>
</dbReference>
<dbReference type="Gene3D" id="3.40.50.2000">
    <property type="entry name" value="Glycogen Phosphorylase B"/>
    <property type="match status" value="1"/>
</dbReference>
<dbReference type="InterPro" id="IPR001173">
    <property type="entry name" value="Glyco_trans_2-like"/>
</dbReference>
<name>B0RSZ4_XANCB</name>
<dbReference type="KEGG" id="xca:xcc-b100_2225"/>
<dbReference type="PANTHER" id="PTHR43179">
    <property type="entry name" value="RHAMNOSYLTRANSFERASE WBBL"/>
    <property type="match status" value="1"/>
</dbReference>
<sequence>MSARPLTIPMPTSFAATATAPRVTVAVPAYRATFLKTALDSVLAQDMHDLELLICDDCPTDAVAEVVKNFLDSEHGAQIRYLRNPQPLLEVGNFGRCIAQARGTYLKFLCDDDVLLPGCLTAMADVLDRHPEVALVSSRRQLIDERGALLPESGANAIPFEGDVCVHGQELVSFLAERTLNFIGEPSTVMFRTAQMRPHADAPFSLQGRRIQWLGDLTMYVNLLRKGHLAMLQSPLSCFRISAGQVSNAARLKPDIGRAGFTAFRTAIGELGWQRAVDNHQVGVRTLEGAQPFVALDLGVRVDRMLRGLPPVLPSSGEILRNWLDQRVPDNAQHRLIEARFQAAGGGPLICIVLLDRHGDAEAIDATVQSLIAQACQYSRIQLRILSPLAVVTPQTAPFSIQLHRHEGSLAQLEAINALSATESADWLLPVKAGATFTASGLLTVALDLLGDDSLRAVYADEMIRAEDGELSALLRPDFNLDLLLSMPASMVRNWLYRREIFVAAGGLDPAFTDAAELDLLLRLIDAGGLDGLGHVHEPLLVSPTSRVWSHPSEQQALLRHLHHRSYAQAKIHSHLPGCYRIEYGHAHTPGVSIIVPTKNQLGMLQRCVETLLEKTAYSNYELLIVDNGSTDADACQWLDGIEAMDSPQLRVLRYPHPFNYAAMNNLAAQHARGEYLVLLNNDTAILQENWLDALLNHAQRPEVGVVGAKLLYPNGTVQHAGVVLGLRGPAEHPFNGQALDAPGYMYRLQVDQNYSAVTGACMMVRASLYAEVGGLDEDVFKVSYNDVDLCLKIRQAGYLVVWTPHAVLLHEGSVSQTQVDTAPQLAKVQRFEAEQEAMYRKWLPWIANDRAYNRNLNLNGDAFQVEDNNSLTWRPLRWRPLPTVLAMTADQTGCGNYRIIQPVHAMQAAGLADAIWSLRYLSPVEMQRLQPETLVLQRQMFDYNLEPQQRGTRFSNCFKVAELDDYLPNVPRKSLHRDAIPNDIMRSMRRSLAMVDRFVVSTPALAEALHGLHRDTRVVENRLPLPWWRDRQGQRRQGKRPRVGWGGGGGHQGDLEMIEEVIKALATEVEWVFFGMCPESLQPYVHEFHPGVPIDLYPAKLAGLNLDLALAPLEDNLFNQCKSNLRLLEYGACGFPVVCSDVRPYQGSLPVTRVRPRYRDWVEAIRMHTHDLDAAAAAGDALRAAVHRDWMLDQDHAAHWLTQWLPD</sequence>
<organism evidence="2 3">
    <name type="scientific">Xanthomonas campestris pv. campestris (strain B100)</name>
    <dbReference type="NCBI Taxonomy" id="509169"/>
    <lineage>
        <taxon>Bacteria</taxon>
        <taxon>Pseudomonadati</taxon>
        <taxon>Pseudomonadota</taxon>
        <taxon>Gammaproteobacteria</taxon>
        <taxon>Lysobacterales</taxon>
        <taxon>Lysobacteraceae</taxon>
        <taxon>Xanthomonas</taxon>
    </lineage>
</organism>
<evidence type="ECO:0000313" key="2">
    <source>
        <dbReference type="EMBL" id="CAP51580.1"/>
    </source>
</evidence>
<dbReference type="Gene3D" id="3.90.550.10">
    <property type="entry name" value="Spore Coat Polysaccharide Biosynthesis Protein SpsA, Chain A"/>
    <property type="match status" value="2"/>
</dbReference>
<dbReference type="CDD" id="cd00761">
    <property type="entry name" value="Glyco_tranf_GTA_type"/>
    <property type="match status" value="1"/>
</dbReference>
<dbReference type="SUPFAM" id="SSF53448">
    <property type="entry name" value="Nucleotide-diphospho-sugar transferases"/>
    <property type="match status" value="3"/>
</dbReference>
<dbReference type="EMBL" id="AM920689">
    <property type="protein sequence ID" value="CAP51580.1"/>
    <property type="molecule type" value="Genomic_DNA"/>
</dbReference>
<dbReference type="AlphaFoldDB" id="B0RSZ4"/>
<dbReference type="CDD" id="cd04186">
    <property type="entry name" value="GT_2_like_c"/>
    <property type="match status" value="1"/>
</dbReference>
<accession>B0RSZ4</accession>
<dbReference type="PANTHER" id="PTHR43179:SF7">
    <property type="entry name" value="RHAMNOSYLTRANSFERASE WBBL"/>
    <property type="match status" value="1"/>
</dbReference>